<dbReference type="InterPro" id="IPR041191">
    <property type="entry name" value="pPIWI_RE_Y"/>
</dbReference>
<dbReference type="AlphaFoldDB" id="A0AAC9FR40"/>
<evidence type="ECO:0000259" key="1">
    <source>
        <dbReference type="Pfam" id="PF18154"/>
    </source>
</evidence>
<feature type="domain" description="pPIWI-RE three-gene island" evidence="2">
    <location>
        <begin position="147"/>
        <end position="264"/>
    </location>
</feature>
<dbReference type="Proteomes" id="UP000077927">
    <property type="component" value="Chromosome 1"/>
</dbReference>
<organism evidence="3 4">
    <name type="scientific">Ralstonia insidiosa</name>
    <dbReference type="NCBI Taxonomy" id="190721"/>
    <lineage>
        <taxon>Bacteria</taxon>
        <taxon>Pseudomonadati</taxon>
        <taxon>Pseudomonadota</taxon>
        <taxon>Betaproteobacteria</taxon>
        <taxon>Burkholderiales</taxon>
        <taxon>Burkholderiaceae</taxon>
        <taxon>Ralstonia</taxon>
    </lineage>
</organism>
<accession>A0AAC9FR40</accession>
<evidence type="ECO:0000313" key="4">
    <source>
        <dbReference type="Proteomes" id="UP000077927"/>
    </source>
</evidence>
<evidence type="ECO:0008006" key="5">
    <source>
        <dbReference type="Google" id="ProtNLM"/>
    </source>
</evidence>
<dbReference type="Pfam" id="PF18154">
    <property type="entry name" value="pPIWI_RE_REase"/>
    <property type="match status" value="1"/>
</dbReference>
<evidence type="ECO:0000313" key="3">
    <source>
        <dbReference type="EMBL" id="ANH73529.1"/>
    </source>
</evidence>
<gene>
    <name evidence="3" type="ORF">ACS15_0291</name>
</gene>
<name>A0AAC9FR40_9RALS</name>
<evidence type="ECO:0000259" key="2">
    <source>
        <dbReference type="Pfam" id="PF18156"/>
    </source>
</evidence>
<reference evidence="3 4" key="1">
    <citation type="submission" date="2015-09" db="EMBL/GenBank/DDBJ databases">
        <authorList>
            <person name="Xu Y."/>
            <person name="Nagy A."/>
            <person name="Liu N.T."/>
            <person name="Nou X."/>
        </authorList>
    </citation>
    <scope>NUCLEOTIDE SEQUENCE [LARGE SCALE GENOMIC DNA]</scope>
    <source>
        <strain evidence="3 4">FC1138</strain>
    </source>
</reference>
<dbReference type="RefSeq" id="WP_152524474.1">
    <property type="nucleotide sequence ID" value="NZ_CP012605.1"/>
</dbReference>
<proteinExistence type="predicted"/>
<sequence>MHSNALAESFPVAPNRHLPPRTRATAMDYRSQKIISPAHGKSFFWLHLVQFCAARYLVDCGWKRNEVAAWVQPRSVGSILEAVVSSVRPQPSETREATDLPEVVEDLQQRAYLCTRLLAAGIVGQYQSARRGMPVIHDNTLDAMLSRAMMILAGLYIKEGKEDTAGSVHDLLKKCTLPLNDSAWGLDVFRHPEFPYRTLRLIDPDARLPTLDCVELATQTKSELDLREQLAFEALRSTADQFAVRAAEVYSLLRSYIVEHPVTTLAELRDFERDKDLQPARSFLLSCYEPVLAHHLVSGRLHICPGCRIPMGRARLAQHVACRTTQCEQFDRPVATGEVEPEHEELRIAKPHVLAYWIAPGIDELAIYRKALECGLSPTIYPDRDSCDIALDGGRTGIDVKSNASPFLLAESLSRSLHGLALYDLRIVAINNQCAARVPGYLDVLRREYRGKTEVEFMLVGTLLDKLEEPR</sequence>
<dbReference type="InterPro" id="IPR040828">
    <property type="entry name" value="pPIWI_RE_REase"/>
</dbReference>
<dbReference type="KEGG" id="rin:ACS15_0291"/>
<dbReference type="EMBL" id="CP012605">
    <property type="protein sequence ID" value="ANH73529.1"/>
    <property type="molecule type" value="Genomic_DNA"/>
</dbReference>
<dbReference type="Pfam" id="PF18156">
    <property type="entry name" value="pPIWI_RE_Y"/>
    <property type="match status" value="1"/>
</dbReference>
<feature type="domain" description="REase associating with pPIWI RE" evidence="1">
    <location>
        <begin position="361"/>
        <end position="467"/>
    </location>
</feature>
<protein>
    <recommendedName>
        <fullName evidence="5">REase associating with pPIWI RE domain-containing protein</fullName>
    </recommendedName>
</protein>